<gene>
    <name evidence="1" type="ORF">EVAR_11184_1</name>
</gene>
<protein>
    <submittedName>
        <fullName evidence="1">Uncharacterized protein</fullName>
    </submittedName>
</protein>
<dbReference type="EMBL" id="BGZK01000125">
    <property type="protein sequence ID" value="GBP21153.1"/>
    <property type="molecule type" value="Genomic_DNA"/>
</dbReference>
<sequence length="116" mass="12798">MASIESVHCARNAQSDQGRRTLPLGVCNPARTRAEARINRMHEIFLFSEEGGTREPSMMSVEVARDAAGRVIGDVVLGWCPSSFTHGRFLFNFGYSICDKLFEGARAGSQLCRTQT</sequence>
<dbReference type="AlphaFoldDB" id="A0A4C1U438"/>
<evidence type="ECO:0000313" key="1">
    <source>
        <dbReference type="EMBL" id="GBP21153.1"/>
    </source>
</evidence>
<comment type="caution">
    <text evidence="1">The sequence shown here is derived from an EMBL/GenBank/DDBJ whole genome shotgun (WGS) entry which is preliminary data.</text>
</comment>
<evidence type="ECO:0000313" key="2">
    <source>
        <dbReference type="Proteomes" id="UP000299102"/>
    </source>
</evidence>
<proteinExistence type="predicted"/>
<name>A0A4C1U438_EUMVA</name>
<keyword evidence="2" id="KW-1185">Reference proteome</keyword>
<reference evidence="1 2" key="1">
    <citation type="journal article" date="2019" name="Commun. Biol.">
        <title>The bagworm genome reveals a unique fibroin gene that provides high tensile strength.</title>
        <authorList>
            <person name="Kono N."/>
            <person name="Nakamura H."/>
            <person name="Ohtoshi R."/>
            <person name="Tomita M."/>
            <person name="Numata K."/>
            <person name="Arakawa K."/>
        </authorList>
    </citation>
    <scope>NUCLEOTIDE SEQUENCE [LARGE SCALE GENOMIC DNA]</scope>
</reference>
<dbReference type="Proteomes" id="UP000299102">
    <property type="component" value="Unassembled WGS sequence"/>
</dbReference>
<organism evidence="1 2">
    <name type="scientific">Eumeta variegata</name>
    <name type="common">Bagworm moth</name>
    <name type="synonym">Eumeta japonica</name>
    <dbReference type="NCBI Taxonomy" id="151549"/>
    <lineage>
        <taxon>Eukaryota</taxon>
        <taxon>Metazoa</taxon>
        <taxon>Ecdysozoa</taxon>
        <taxon>Arthropoda</taxon>
        <taxon>Hexapoda</taxon>
        <taxon>Insecta</taxon>
        <taxon>Pterygota</taxon>
        <taxon>Neoptera</taxon>
        <taxon>Endopterygota</taxon>
        <taxon>Lepidoptera</taxon>
        <taxon>Glossata</taxon>
        <taxon>Ditrysia</taxon>
        <taxon>Tineoidea</taxon>
        <taxon>Psychidae</taxon>
        <taxon>Oiketicinae</taxon>
        <taxon>Eumeta</taxon>
    </lineage>
</organism>
<accession>A0A4C1U438</accession>